<name>A0A0K1PA64_9BACT</name>
<dbReference type="AlphaFoldDB" id="A0A0K1PA64"/>
<feature type="compositionally biased region" description="Low complexity" evidence="1">
    <location>
        <begin position="331"/>
        <end position="341"/>
    </location>
</feature>
<evidence type="ECO:0000313" key="2">
    <source>
        <dbReference type="EMBL" id="AKU90009.1"/>
    </source>
</evidence>
<accession>A0A0K1PA64</accession>
<reference evidence="2 3" key="1">
    <citation type="submission" date="2015-08" db="EMBL/GenBank/DDBJ databases">
        <authorList>
            <person name="Babu N.S."/>
            <person name="Beckwith C.J."/>
            <person name="Beseler K.G."/>
            <person name="Brison A."/>
            <person name="Carone J.V."/>
            <person name="Caskin T.P."/>
            <person name="Diamond M."/>
            <person name="Durham M.E."/>
            <person name="Foxe J.M."/>
            <person name="Go M."/>
            <person name="Henderson B.A."/>
            <person name="Jones I.B."/>
            <person name="McGettigan J.A."/>
            <person name="Micheletti S.J."/>
            <person name="Nasrallah M.E."/>
            <person name="Ortiz D."/>
            <person name="Piller C.R."/>
            <person name="Privatt S.R."/>
            <person name="Schneider S.L."/>
            <person name="Sharp S."/>
            <person name="Smith T.C."/>
            <person name="Stanton J.D."/>
            <person name="Ullery H.E."/>
            <person name="Wilson R.J."/>
            <person name="Serrano M.G."/>
            <person name="Buck G."/>
            <person name="Lee V."/>
            <person name="Wang Y."/>
            <person name="Carvalho R."/>
            <person name="Voegtly L."/>
            <person name="Shi R."/>
            <person name="Duckworth R."/>
            <person name="Johnson A."/>
            <person name="Loviza R."/>
            <person name="Walstead R."/>
            <person name="Shah Z."/>
            <person name="Kiflezghi M."/>
            <person name="Wade K."/>
            <person name="Ball S.L."/>
            <person name="Bradley K.W."/>
            <person name="Asai D.J."/>
            <person name="Bowman C.A."/>
            <person name="Russell D.A."/>
            <person name="Pope W.H."/>
            <person name="Jacobs-Sera D."/>
            <person name="Hendrix R.W."/>
            <person name="Hatfull G.F."/>
        </authorList>
    </citation>
    <scope>NUCLEOTIDE SEQUENCE [LARGE SCALE GENOMIC DNA]</scope>
    <source>
        <strain evidence="2 3">DSM 27710</strain>
    </source>
</reference>
<dbReference type="OrthoDB" id="5488206at2"/>
<proteinExistence type="predicted"/>
<dbReference type="STRING" id="1391653.AKJ08_0396"/>
<feature type="region of interest" description="Disordered" evidence="1">
    <location>
        <begin position="58"/>
        <end position="83"/>
    </location>
</feature>
<dbReference type="NCBIfam" id="NF041621">
    <property type="entry name" value="MXAN_5187_C_dom"/>
    <property type="match status" value="1"/>
</dbReference>
<evidence type="ECO:0000256" key="1">
    <source>
        <dbReference type="SAM" id="MobiDB-lite"/>
    </source>
</evidence>
<keyword evidence="3" id="KW-1185">Reference proteome</keyword>
<evidence type="ECO:0000313" key="3">
    <source>
        <dbReference type="Proteomes" id="UP000055590"/>
    </source>
</evidence>
<organism evidence="2 3">
    <name type="scientific">Vulgatibacter incomptus</name>
    <dbReference type="NCBI Taxonomy" id="1391653"/>
    <lineage>
        <taxon>Bacteria</taxon>
        <taxon>Pseudomonadati</taxon>
        <taxon>Myxococcota</taxon>
        <taxon>Myxococcia</taxon>
        <taxon>Myxococcales</taxon>
        <taxon>Cystobacterineae</taxon>
        <taxon>Vulgatibacteraceae</taxon>
        <taxon>Vulgatibacter</taxon>
    </lineage>
</organism>
<dbReference type="Proteomes" id="UP000055590">
    <property type="component" value="Chromosome"/>
</dbReference>
<dbReference type="KEGG" id="vin:AKJ08_0396"/>
<sequence length="528" mass="53324">MARLSVLVLTLLAVAATGATLYLDGPEAMRAAERQLDERLQASAKAAGALIAASAAPAAEPPAEKAQAAAKRDGKGDAVQDPVGGTAAETHEEAFDAALAGRLAGLVGADVTLLRGGKVEASSLAPAQRSEVAASSAGATAFGSGELSGDRFSFYGALPLPLLAPPPAALRGFRMAVPGVDGGELIVSASTADAMAPIVASQERALEIALAVLLVGVLLALLQGRKRAPAGLSQLADAAEQAAEGSATAHAAEHLSGDLGRLGRAINRLSAKARQAGVSASSLPLAAPPPEPPSDVADSFPFQGTPSRGEPSSLLGGTPGPAAGFELGSSAPFGATPGPFAAERTIEHPAPVVLGNGVSFADAGPRSDGWSRGPVSSGPLAETGVVGGGVVEGGAWDQPTRQLPLRQPGVEDPFGSAIAAAAGGAFNPEATVVAAIPEALLRATSRAPVIAIPQPDPEELHLQQVFEDFMRLRGECGEPVEGLGFEKFAAKLRQNRVQLIEKYQCRTVRFTAYVKDGKAALKASPVKD</sequence>
<dbReference type="EMBL" id="CP012332">
    <property type="protein sequence ID" value="AKU90009.1"/>
    <property type="molecule type" value="Genomic_DNA"/>
</dbReference>
<protein>
    <submittedName>
        <fullName evidence="2">Antifreeze glycopeptide AFGP polyprotein</fullName>
    </submittedName>
</protein>
<dbReference type="InterPro" id="IPR048134">
    <property type="entry name" value="MXAN_5187-like"/>
</dbReference>
<feature type="region of interest" description="Disordered" evidence="1">
    <location>
        <begin position="280"/>
        <end position="341"/>
    </location>
</feature>
<gene>
    <name evidence="2" type="ORF">AKJ08_0396</name>
</gene>
<dbReference type="RefSeq" id="WP_050724516.1">
    <property type="nucleotide sequence ID" value="NZ_CP012332.1"/>
</dbReference>
<dbReference type="NCBIfam" id="NF041620">
    <property type="entry name" value="MXAN_5187_fam"/>
    <property type="match status" value="1"/>
</dbReference>
<feature type="region of interest" description="Disordered" evidence="1">
    <location>
        <begin position="364"/>
        <end position="408"/>
    </location>
</feature>